<dbReference type="SUPFAM" id="SSF53335">
    <property type="entry name" value="S-adenosyl-L-methionine-dependent methyltransferases"/>
    <property type="match status" value="1"/>
</dbReference>
<reference evidence="11" key="2">
    <citation type="journal article" date="2021" name="Front. Microbiol.">
        <title>Aerobic Denitrification and Heterotrophic Sulfur Oxidation in the Genus Halomonas Revealed by Six Novel Species Characterizations and Genome-Based Analysis.</title>
        <authorList>
            <person name="Wang L."/>
            <person name="Shao Z."/>
        </authorList>
    </citation>
    <scope>NUCLEOTIDE SEQUENCE</scope>
    <source>
        <strain evidence="11">MCCC 1A05776</strain>
    </source>
</reference>
<comment type="catalytic activity">
    <reaction evidence="7">
        <text>arsenic triglutathione + 2 [thioredoxin]-dithiol + 2 S-adenosyl-L-methionine + H2O = dimethylarsinous acid + 2 [thioredoxin]-disulfide + 3 glutathione + 2 S-adenosyl-L-homocysteine + 2 H(+)</text>
        <dbReference type="Rhea" id="RHEA:69464"/>
        <dbReference type="Rhea" id="RHEA-COMP:10698"/>
        <dbReference type="Rhea" id="RHEA-COMP:10700"/>
        <dbReference type="ChEBI" id="CHEBI:15377"/>
        <dbReference type="ChEBI" id="CHEBI:15378"/>
        <dbReference type="ChEBI" id="CHEBI:23808"/>
        <dbReference type="ChEBI" id="CHEBI:29950"/>
        <dbReference type="ChEBI" id="CHEBI:50058"/>
        <dbReference type="ChEBI" id="CHEBI:57856"/>
        <dbReference type="ChEBI" id="CHEBI:57925"/>
        <dbReference type="ChEBI" id="CHEBI:59789"/>
        <dbReference type="ChEBI" id="CHEBI:183640"/>
        <dbReference type="EC" id="2.1.1.137"/>
    </reaction>
</comment>
<evidence type="ECO:0000256" key="7">
    <source>
        <dbReference type="ARBA" id="ARBA00047943"/>
    </source>
</evidence>
<dbReference type="Pfam" id="PF03203">
    <property type="entry name" value="MerC"/>
    <property type="match status" value="1"/>
</dbReference>
<dbReference type="AlphaFoldDB" id="A0AAW4YTU1"/>
<accession>A0AAW4YTU1</accession>
<dbReference type="GO" id="GO:0015097">
    <property type="term" value="F:mercury ion transmembrane transporter activity"/>
    <property type="evidence" value="ECO:0007669"/>
    <property type="project" value="InterPro"/>
</dbReference>
<dbReference type="InterPro" id="IPR025714">
    <property type="entry name" value="Methyltranfer_dom"/>
</dbReference>
<name>A0AAW4YTU1_9GAMM</name>
<feature type="transmembrane region" description="Helical" evidence="9">
    <location>
        <begin position="374"/>
        <end position="393"/>
    </location>
</feature>
<dbReference type="RefSeq" id="WP_234239406.1">
    <property type="nucleotide sequence ID" value="NZ_JABFTS010000003.1"/>
</dbReference>
<dbReference type="Pfam" id="PF13847">
    <property type="entry name" value="Methyltransf_31"/>
    <property type="match status" value="1"/>
</dbReference>
<feature type="transmembrane region" description="Helical" evidence="9">
    <location>
        <begin position="351"/>
        <end position="368"/>
    </location>
</feature>
<evidence type="ECO:0000313" key="11">
    <source>
        <dbReference type="EMBL" id="MCE8051770.1"/>
    </source>
</evidence>
<evidence type="ECO:0000256" key="2">
    <source>
        <dbReference type="ARBA" id="ARBA00022691"/>
    </source>
</evidence>
<evidence type="ECO:0000256" key="1">
    <source>
        <dbReference type="ARBA" id="ARBA00022679"/>
    </source>
</evidence>
<sequence>MVAILGYSRPQILTAVQQMYTAVADRPASPFHFPVGADASRRLGYAPERLATLPTEVSDAFAGVGCPFRAEAIRRGDRVLDIGAGAGGDALIARQLTGPQGHVIALDLTAAMTRRLQQAAERHAIDHLAVVQGSAEQLPLPDASIDSITSNGALNLVPDKRLAIAEMFRVLKPHGRVQLADVVIHRPVSVDCHEDPRLWVECVVGATVKEELLALFEEAGFEDVTIVGSHDYFALSPSAQTREIAAGFGAHSVEIGMRRGAHKPAWLQRWWRRLDPRRWLRLWYRRGLFGMLAWLLALLSCYGTLALVALLPLLGVHLTLDEGLWAGTIAALVLLTLAMVATGIRRHHTPWPALTAAGAALLVLYALFIDYDMALELSGFVLLAVAVGWDVLLRRRSEAELLGVEKKWRDRSRA</sequence>
<dbReference type="GO" id="GO:0016020">
    <property type="term" value="C:membrane"/>
    <property type="evidence" value="ECO:0007669"/>
    <property type="project" value="InterPro"/>
</dbReference>
<dbReference type="PANTHER" id="PTHR43675:SF8">
    <property type="entry name" value="ARSENITE METHYLTRANSFERASE"/>
    <property type="match status" value="1"/>
</dbReference>
<keyword evidence="1" id="KW-0808">Transferase</keyword>
<evidence type="ECO:0000256" key="5">
    <source>
        <dbReference type="ARBA" id="ARBA00034545"/>
    </source>
</evidence>
<evidence type="ECO:0000256" key="3">
    <source>
        <dbReference type="ARBA" id="ARBA00034487"/>
    </source>
</evidence>
<gene>
    <name evidence="11" type="ORF">HOP61_10735</name>
</gene>
<comment type="similarity">
    <text evidence="3">Belongs to the methyltransferase superfamily. Arsenite methyltransferase family.</text>
</comment>
<evidence type="ECO:0000259" key="10">
    <source>
        <dbReference type="Pfam" id="PF13847"/>
    </source>
</evidence>
<comment type="catalytic activity">
    <reaction evidence="8">
        <text>arsenic triglutathione + 3 [thioredoxin]-dithiol + 3 S-adenosyl-L-methionine = trimethylarsine + 3 [thioredoxin]-disulfide + 3 glutathione + 3 S-adenosyl-L-homocysteine + 3 H(+)</text>
        <dbReference type="Rhea" id="RHEA:69432"/>
        <dbReference type="Rhea" id="RHEA-COMP:10698"/>
        <dbReference type="Rhea" id="RHEA-COMP:10700"/>
        <dbReference type="ChEBI" id="CHEBI:15378"/>
        <dbReference type="ChEBI" id="CHEBI:27130"/>
        <dbReference type="ChEBI" id="CHEBI:29950"/>
        <dbReference type="ChEBI" id="CHEBI:50058"/>
        <dbReference type="ChEBI" id="CHEBI:57856"/>
        <dbReference type="ChEBI" id="CHEBI:57925"/>
        <dbReference type="ChEBI" id="CHEBI:59789"/>
        <dbReference type="ChEBI" id="CHEBI:183640"/>
        <dbReference type="EC" id="2.1.1.137"/>
    </reaction>
</comment>
<keyword evidence="11" id="KW-0489">Methyltransferase</keyword>
<organism evidence="11 12">
    <name type="scientific">Billgrantia desiderata</name>
    <dbReference type="NCBI Taxonomy" id="52021"/>
    <lineage>
        <taxon>Bacteria</taxon>
        <taxon>Pseudomonadati</taxon>
        <taxon>Pseudomonadota</taxon>
        <taxon>Gammaproteobacteria</taxon>
        <taxon>Oceanospirillales</taxon>
        <taxon>Halomonadaceae</taxon>
        <taxon>Billgrantia</taxon>
    </lineage>
</organism>
<keyword evidence="9" id="KW-0472">Membrane</keyword>
<comment type="catalytic activity">
    <reaction evidence="6">
        <text>arsenic triglutathione + [thioredoxin]-dithiol + S-adenosyl-L-methionine + 2 H2O = methylarsonous acid + [thioredoxin]-disulfide + 3 glutathione + S-adenosyl-L-homocysteine + H(+)</text>
        <dbReference type="Rhea" id="RHEA:69460"/>
        <dbReference type="Rhea" id="RHEA-COMP:10698"/>
        <dbReference type="Rhea" id="RHEA-COMP:10700"/>
        <dbReference type="ChEBI" id="CHEBI:15377"/>
        <dbReference type="ChEBI" id="CHEBI:15378"/>
        <dbReference type="ChEBI" id="CHEBI:17826"/>
        <dbReference type="ChEBI" id="CHEBI:29950"/>
        <dbReference type="ChEBI" id="CHEBI:50058"/>
        <dbReference type="ChEBI" id="CHEBI:57856"/>
        <dbReference type="ChEBI" id="CHEBI:57925"/>
        <dbReference type="ChEBI" id="CHEBI:59789"/>
        <dbReference type="ChEBI" id="CHEBI:183640"/>
        <dbReference type="EC" id="2.1.1.137"/>
    </reaction>
</comment>
<feature type="transmembrane region" description="Helical" evidence="9">
    <location>
        <begin position="287"/>
        <end position="311"/>
    </location>
</feature>
<evidence type="ECO:0000256" key="8">
    <source>
        <dbReference type="ARBA" id="ARBA00048428"/>
    </source>
</evidence>
<dbReference type="InterPro" id="IPR029063">
    <property type="entry name" value="SAM-dependent_MTases_sf"/>
</dbReference>
<dbReference type="PANTHER" id="PTHR43675">
    <property type="entry name" value="ARSENITE METHYLTRANSFERASE"/>
    <property type="match status" value="1"/>
</dbReference>
<evidence type="ECO:0000256" key="9">
    <source>
        <dbReference type="SAM" id="Phobius"/>
    </source>
</evidence>
<evidence type="ECO:0000313" key="12">
    <source>
        <dbReference type="Proteomes" id="UP001320178"/>
    </source>
</evidence>
<feature type="domain" description="Methyltransferase" evidence="10">
    <location>
        <begin position="75"/>
        <end position="220"/>
    </location>
</feature>
<dbReference type="GO" id="GO:0030791">
    <property type="term" value="F:arsenite methyltransferase activity"/>
    <property type="evidence" value="ECO:0007669"/>
    <property type="project" value="UniProtKB-EC"/>
</dbReference>
<keyword evidence="9" id="KW-0812">Transmembrane</keyword>
<evidence type="ECO:0000256" key="4">
    <source>
        <dbReference type="ARBA" id="ARBA00034521"/>
    </source>
</evidence>
<comment type="caution">
    <text evidence="11">The sequence shown here is derived from an EMBL/GenBank/DDBJ whole genome shotgun (WGS) entry which is preliminary data.</text>
</comment>
<dbReference type="GO" id="GO:0032259">
    <property type="term" value="P:methylation"/>
    <property type="evidence" value="ECO:0007669"/>
    <property type="project" value="UniProtKB-KW"/>
</dbReference>
<dbReference type="EC" id="2.1.1.137" evidence="4"/>
<proteinExistence type="inferred from homology"/>
<keyword evidence="2" id="KW-0949">S-adenosyl-L-methionine</keyword>
<dbReference type="EMBL" id="JABFTS010000003">
    <property type="protein sequence ID" value="MCE8051770.1"/>
    <property type="molecule type" value="Genomic_DNA"/>
</dbReference>
<keyword evidence="9" id="KW-1133">Transmembrane helix</keyword>
<protein>
    <recommendedName>
        <fullName evidence="5">Arsenite methyltransferase</fullName>
        <ecNumber evidence="4">2.1.1.137</ecNumber>
    </recommendedName>
</protein>
<dbReference type="Proteomes" id="UP001320178">
    <property type="component" value="Unassembled WGS sequence"/>
</dbReference>
<feature type="transmembrane region" description="Helical" evidence="9">
    <location>
        <begin position="323"/>
        <end position="344"/>
    </location>
</feature>
<dbReference type="CDD" id="cd02440">
    <property type="entry name" value="AdoMet_MTases"/>
    <property type="match status" value="1"/>
</dbReference>
<dbReference type="InterPro" id="IPR026669">
    <property type="entry name" value="Arsenite_MeTrfase-like"/>
</dbReference>
<dbReference type="InterPro" id="IPR004891">
    <property type="entry name" value="Mercury-R_MerC"/>
</dbReference>
<evidence type="ECO:0000256" key="6">
    <source>
        <dbReference type="ARBA" id="ARBA00047941"/>
    </source>
</evidence>
<reference evidence="11" key="1">
    <citation type="submission" date="2020-05" db="EMBL/GenBank/DDBJ databases">
        <authorList>
            <person name="Wang L."/>
            <person name="Shao Z."/>
        </authorList>
    </citation>
    <scope>NUCLEOTIDE SEQUENCE</scope>
    <source>
        <strain evidence="11">MCCC 1A05776</strain>
    </source>
</reference>
<dbReference type="Gene3D" id="3.40.50.150">
    <property type="entry name" value="Vaccinia Virus protein VP39"/>
    <property type="match status" value="1"/>
</dbReference>